<feature type="compositionally biased region" description="Polar residues" evidence="1">
    <location>
        <begin position="208"/>
        <end position="228"/>
    </location>
</feature>
<reference evidence="3" key="1">
    <citation type="submission" date="2017-03" db="EMBL/GenBank/DDBJ databases">
        <title>Phytopthora megakarya and P. palmivora, two closely related causual agents of cacao black pod achieved similar genome size and gene model numbers by different mechanisms.</title>
        <authorList>
            <person name="Ali S."/>
            <person name="Shao J."/>
            <person name="Larry D.J."/>
            <person name="Kronmiller B."/>
            <person name="Shen D."/>
            <person name="Strem M.D."/>
            <person name="Melnick R.L."/>
            <person name="Guiltinan M.J."/>
            <person name="Tyler B.M."/>
            <person name="Meinhardt L.W."/>
            <person name="Bailey B.A."/>
        </authorList>
    </citation>
    <scope>NUCLEOTIDE SEQUENCE [LARGE SCALE GENOMIC DNA]</scope>
    <source>
        <strain evidence="3">zdho120</strain>
    </source>
</reference>
<dbReference type="AlphaFoldDB" id="A0A225URG5"/>
<accession>A0A225URG5</accession>
<dbReference type="Proteomes" id="UP000198211">
    <property type="component" value="Unassembled WGS sequence"/>
</dbReference>
<dbReference type="EMBL" id="NBNE01013340">
    <property type="protein sequence ID" value="OWY95156.1"/>
    <property type="molecule type" value="Genomic_DNA"/>
</dbReference>
<evidence type="ECO:0000313" key="2">
    <source>
        <dbReference type="EMBL" id="OWY95156.1"/>
    </source>
</evidence>
<organism evidence="2 3">
    <name type="scientific">Phytophthora megakarya</name>
    <dbReference type="NCBI Taxonomy" id="4795"/>
    <lineage>
        <taxon>Eukaryota</taxon>
        <taxon>Sar</taxon>
        <taxon>Stramenopiles</taxon>
        <taxon>Oomycota</taxon>
        <taxon>Peronosporomycetes</taxon>
        <taxon>Peronosporales</taxon>
        <taxon>Peronosporaceae</taxon>
        <taxon>Phytophthora</taxon>
    </lineage>
</organism>
<evidence type="ECO:0000313" key="3">
    <source>
        <dbReference type="Proteomes" id="UP000198211"/>
    </source>
</evidence>
<proteinExistence type="predicted"/>
<gene>
    <name evidence="2" type="ORF">PHMEG_00034914</name>
</gene>
<comment type="caution">
    <text evidence="2">The sequence shown here is derived from an EMBL/GenBank/DDBJ whole genome shotgun (WGS) entry which is preliminary data.</text>
</comment>
<protein>
    <submittedName>
        <fullName evidence="2">Uncharacterized protein</fullName>
    </submittedName>
</protein>
<keyword evidence="3" id="KW-1185">Reference proteome</keyword>
<sequence length="275" mass="31140">MTGQSITQVYDHISASHHRGTTMENYVDGIISSKFYLFKPLPGVVTRSRDILFGKRGISVMHFYPLLFEDKVAWYNNGGCNYQNLNASIVVPKALPPKTIHDIFAACQTMELFASEYYSSDLKLAIGSLLTLAKQLAQSYEWSTEDLPLLVYWINSTLEEYRTHVIQGTLVPGQFVSKFSVDSSSIQHILQSKQFQLTRLREQLAHTKQFTSRSDNSQTDGSSKTSAITPELEKLIPMKDDKQLCLRYLSVKGYPQNATPYFSGRAHFEPNSLHP</sequence>
<dbReference type="OrthoDB" id="123817at2759"/>
<name>A0A225URG5_9STRA</name>
<feature type="region of interest" description="Disordered" evidence="1">
    <location>
        <begin position="208"/>
        <end position="231"/>
    </location>
</feature>
<evidence type="ECO:0000256" key="1">
    <source>
        <dbReference type="SAM" id="MobiDB-lite"/>
    </source>
</evidence>